<dbReference type="PANTHER" id="PTHR16151:SF2">
    <property type="entry name" value="HAUS AUGMIN-LIKE COMPLEX SUBUNIT 6"/>
    <property type="match status" value="1"/>
</dbReference>
<dbReference type="Proteomes" id="UP001162541">
    <property type="component" value="Chromosome 5"/>
</dbReference>
<dbReference type="GO" id="GO:0008017">
    <property type="term" value="F:microtubule binding"/>
    <property type="evidence" value="ECO:0007669"/>
    <property type="project" value="TreeGrafter"/>
</dbReference>
<dbReference type="Pfam" id="PF14661">
    <property type="entry name" value="HAUS6_N"/>
    <property type="match status" value="1"/>
</dbReference>
<feature type="compositionally biased region" description="Basic and acidic residues" evidence="2">
    <location>
        <begin position="370"/>
        <end position="381"/>
    </location>
</feature>
<sequence length="730" mass="80526">MEASHAAAVAIAKEKEMKELLKEKEKEKEKEREREGEMEAALYSNCLLLGLDAAVLGHNVGARVGLFKHSNPRVGEALLHFLLCALRGPSLSAKDFAGVWPIFDAAQSREFRRIVQSLINELEAQGALPRSNSRVSSLATCCGQRFVELLWQLSAHALREVHKRSFPTDVAANPLPASLTEVVSQNSHAASLLPVTKARIALERRRFLEGATSAVRRQALWSNLANDLTAEFRALCAEEAYLHQELDKMHELQDSKARIYEGAMADDEALSVETATELWESLLQHTEQHEKLGSGPVEDLIAHREHRYRIDGSSLRTAIDRGSTVLPTEANSEDLSLRTRPEDDVLQRPSSRDGSRLDSFPTSSEGYAAEESRGRGDERSSKAMAQLDVAEILRRWTHALHRLHKQALRLAKANDGAGPELLKDAMAVAENGHSQSLHATLAEHKQHLANMQALVGQLKDSIPGMEAAVAALREQVNSTDAVTACIAAQSSLSTSPFPPGMSHSRKDGQDSDDLNRREAPPLELVPPSPALKLPQLLSTSPTSMDKVARLQKRFNQFAMVHPLEALREEDVMMGSSIAGSSVTEDGSDAGDESIMSLRQAVREAALAHSFPSQEISIDRYGHPSTEHYFTPIAQNNSNRIFEDKKVDVVFGKQRRPVSTVPRTMSVQPSVDISWKATEDLKRSIKPDSNKDSLLQKIDRPASPPLLMELSTFDDTYDDLLAPMSELDMLH</sequence>
<dbReference type="EMBL" id="LVLJ01002841">
    <property type="protein sequence ID" value="OAE23430.1"/>
    <property type="molecule type" value="Genomic_DNA"/>
</dbReference>
<feature type="compositionally biased region" description="Basic and acidic residues" evidence="2">
    <location>
        <begin position="504"/>
        <end position="520"/>
    </location>
</feature>
<feature type="compositionally biased region" description="Polar residues" evidence="2">
    <location>
        <begin position="325"/>
        <end position="334"/>
    </location>
</feature>
<dbReference type="GO" id="GO:0051225">
    <property type="term" value="P:spindle assembly"/>
    <property type="evidence" value="ECO:0007669"/>
    <property type="project" value="InterPro"/>
</dbReference>
<evidence type="ECO:0000313" key="4">
    <source>
        <dbReference type="EMBL" id="BBN11626.1"/>
    </source>
</evidence>
<keyword evidence="1" id="KW-0175">Coiled coil</keyword>
<name>A0A176VRE5_MARPO</name>
<proteinExistence type="predicted"/>
<accession>A0A176VRE5</accession>
<dbReference type="EMBL" id="AP019870">
    <property type="protein sequence ID" value="BBN11626.1"/>
    <property type="molecule type" value="Genomic_DNA"/>
</dbReference>
<evidence type="ECO:0000256" key="2">
    <source>
        <dbReference type="SAM" id="MobiDB-lite"/>
    </source>
</evidence>
<feature type="region of interest" description="Disordered" evidence="2">
    <location>
        <begin position="492"/>
        <end position="536"/>
    </location>
</feature>
<evidence type="ECO:0000313" key="5">
    <source>
        <dbReference type="EMBL" id="OAE23430.1"/>
    </source>
</evidence>
<dbReference type="InterPro" id="IPR028163">
    <property type="entry name" value="HAUS_6_N"/>
</dbReference>
<evidence type="ECO:0000313" key="7">
    <source>
        <dbReference type="Proteomes" id="UP001162541"/>
    </source>
</evidence>
<feature type="compositionally biased region" description="Basic and acidic residues" evidence="2">
    <location>
        <begin position="335"/>
        <end position="356"/>
    </location>
</feature>
<protein>
    <recommendedName>
        <fullName evidence="3">HAUS augmin-like complex subunit 6 N-terminal domain-containing protein</fullName>
    </recommendedName>
</protein>
<evidence type="ECO:0000259" key="3">
    <source>
        <dbReference type="Pfam" id="PF14661"/>
    </source>
</evidence>
<feature type="region of interest" description="Disordered" evidence="2">
    <location>
        <begin position="321"/>
        <end position="382"/>
    </location>
</feature>
<reference evidence="4" key="2">
    <citation type="journal article" date="2019" name="Curr. Biol.">
        <title>Chromatin organization in early land plants reveals an ancestral association between H3K27me3, transposons, and constitutive heterochromatin.</title>
        <authorList>
            <person name="Montgomery S.A."/>
            <person name="Tanizawa Y."/>
            <person name="Galik B."/>
            <person name="Wang N."/>
            <person name="Ito T."/>
            <person name="Mochizuki T."/>
            <person name="Akimcheva S."/>
            <person name="Bowman J."/>
            <person name="Cognat V."/>
            <person name="Drouard L."/>
            <person name="Ekker H."/>
            <person name="Houng S."/>
            <person name="Kohchi T."/>
            <person name="Lin S."/>
            <person name="Liu L.D."/>
            <person name="Nakamura Y."/>
            <person name="Valeeva L.R."/>
            <person name="Shakirov E.V."/>
            <person name="Shippen D.E."/>
            <person name="Wei W."/>
            <person name="Yagura M."/>
            <person name="Yamaoka S."/>
            <person name="Yamato K.T."/>
            <person name="Liu C."/>
            <person name="Berger F."/>
        </authorList>
    </citation>
    <scope>NUCLEOTIDE SEQUENCE [LARGE SCALE GENOMIC DNA]</scope>
    <source>
        <strain evidence="4">Tak-1</strain>
    </source>
</reference>
<keyword evidence="6" id="KW-1185">Reference proteome</keyword>
<evidence type="ECO:0000256" key="1">
    <source>
        <dbReference type="SAM" id="Coils"/>
    </source>
</evidence>
<feature type="coiled-coil region" evidence="1">
    <location>
        <begin position="7"/>
        <end position="41"/>
    </location>
</feature>
<dbReference type="PANTHER" id="PTHR16151">
    <property type="entry name" value="HAUS AUGMIN-LIKE COMPLEX SUBUNIT 6"/>
    <property type="match status" value="1"/>
</dbReference>
<feature type="domain" description="HAUS augmin-like complex subunit 6 N-terminal" evidence="3">
    <location>
        <begin position="42"/>
        <end position="279"/>
    </location>
</feature>
<gene>
    <name evidence="5" type="ORF">AXG93_961s1270</name>
    <name evidence="4" type="ORF">Mp_5g13490</name>
</gene>
<organism evidence="5 6">
    <name type="scientific">Marchantia polymorpha subsp. ruderalis</name>
    <dbReference type="NCBI Taxonomy" id="1480154"/>
    <lineage>
        <taxon>Eukaryota</taxon>
        <taxon>Viridiplantae</taxon>
        <taxon>Streptophyta</taxon>
        <taxon>Embryophyta</taxon>
        <taxon>Marchantiophyta</taxon>
        <taxon>Marchantiopsida</taxon>
        <taxon>Marchantiidae</taxon>
        <taxon>Marchantiales</taxon>
        <taxon>Marchantiaceae</taxon>
        <taxon>Marchantia</taxon>
    </lineage>
</organism>
<dbReference type="InterPro" id="IPR026797">
    <property type="entry name" value="HAUS_6"/>
</dbReference>
<dbReference type="GO" id="GO:1990498">
    <property type="term" value="C:mitotic spindle microtubule"/>
    <property type="evidence" value="ECO:0007669"/>
    <property type="project" value="TreeGrafter"/>
</dbReference>
<reference evidence="7" key="3">
    <citation type="journal article" date="2020" name="Curr. Biol.">
        <title>Chromatin organization in early land plants reveals an ancestral association between H3K27me3, transposons, and constitutive heterochromatin.</title>
        <authorList>
            <person name="Montgomery S.A."/>
            <person name="Tanizawa Y."/>
            <person name="Galik B."/>
            <person name="Wang N."/>
            <person name="Ito T."/>
            <person name="Mochizuki T."/>
            <person name="Akimcheva S."/>
            <person name="Bowman J.L."/>
            <person name="Cognat V."/>
            <person name="Marechal-Drouard L."/>
            <person name="Ekker H."/>
            <person name="Hong S.F."/>
            <person name="Kohchi T."/>
            <person name="Lin S.S."/>
            <person name="Liu L.D."/>
            <person name="Nakamura Y."/>
            <person name="Valeeva L.R."/>
            <person name="Shakirov E.V."/>
            <person name="Shippen D.E."/>
            <person name="Wei W.L."/>
            <person name="Yagura M."/>
            <person name="Yamaoka S."/>
            <person name="Yamato K.T."/>
            <person name="Liu C."/>
            <person name="Berger F."/>
        </authorList>
    </citation>
    <scope>NUCLEOTIDE SEQUENCE [LARGE SCALE GENOMIC DNA]</scope>
    <source>
        <strain evidence="7">Tak-1</strain>
    </source>
</reference>
<dbReference type="Proteomes" id="UP000077202">
    <property type="component" value="Unassembled WGS sequence"/>
</dbReference>
<dbReference type="AlphaFoldDB" id="A0A176VRE5"/>
<reference evidence="5 6" key="1">
    <citation type="submission" date="2016-03" db="EMBL/GenBank/DDBJ databases">
        <title>Mechanisms controlling the formation of the plant cell surface in tip-growing cells are functionally conserved among land plants.</title>
        <authorList>
            <person name="Honkanen S."/>
            <person name="Jones V.A."/>
            <person name="Morieri G."/>
            <person name="Champion C."/>
            <person name="Hetherington A.J."/>
            <person name="Kelly S."/>
            <person name="Saint-Marcoux D."/>
            <person name="Proust H."/>
            <person name="Prescott H."/>
            <person name="Dolan L."/>
        </authorList>
    </citation>
    <scope>NUCLEOTIDE SEQUENCE [LARGE SCALE GENOMIC DNA]</scope>
    <source>
        <strain evidence="6">cv. Tak-1 and cv. Tak-2</strain>
        <tissue evidence="5">Whole gametophyte</tissue>
    </source>
</reference>
<dbReference type="GO" id="GO:0070652">
    <property type="term" value="C:HAUS complex"/>
    <property type="evidence" value="ECO:0007669"/>
    <property type="project" value="InterPro"/>
</dbReference>
<evidence type="ECO:0000313" key="6">
    <source>
        <dbReference type="Proteomes" id="UP000077202"/>
    </source>
</evidence>